<dbReference type="HOGENOM" id="CLU_106956_0_0_1"/>
<feature type="region of interest" description="Disordered" evidence="1">
    <location>
        <begin position="105"/>
        <end position="151"/>
    </location>
</feature>
<reference evidence="2" key="3">
    <citation type="submission" date="2015-02" db="UniProtKB">
        <authorList>
            <consortium name="EnsemblProtists"/>
        </authorList>
    </citation>
    <scope>IDENTIFICATION</scope>
    <source>
        <strain evidence="2">DAOM BR144</strain>
    </source>
</reference>
<evidence type="ECO:0000313" key="2">
    <source>
        <dbReference type="EnsemblProtists" id="PYU1_T006902"/>
    </source>
</evidence>
<dbReference type="VEuPathDB" id="FungiDB:PYU1_G006888"/>
<sequence>MRQTSGVSERGFRSPIPQPDLDAERRYLDSTHRTSFINHFPSNSPHRGNANALVPAGGVGGRAVERGKAASGAMGEVFRVNSEPQKDTRAQRSWLYSMDPMIVAMQNKADHANHNPESKAEPKEAKPEHYRRQSTSITTIPLHHTGVFVDD</sequence>
<reference evidence="3" key="2">
    <citation type="submission" date="2010-04" db="EMBL/GenBank/DDBJ databases">
        <authorList>
            <person name="Buell R."/>
            <person name="Hamilton J."/>
            <person name="Hostetler J."/>
        </authorList>
    </citation>
    <scope>NUCLEOTIDE SEQUENCE [LARGE SCALE GENOMIC DNA]</scope>
    <source>
        <strain evidence="3">DAOM:BR144</strain>
    </source>
</reference>
<dbReference type="Proteomes" id="UP000019132">
    <property type="component" value="Unassembled WGS sequence"/>
</dbReference>
<keyword evidence="3" id="KW-1185">Reference proteome</keyword>
<dbReference type="eggNOG" id="ENOG502S55H">
    <property type="taxonomic scope" value="Eukaryota"/>
</dbReference>
<dbReference type="AlphaFoldDB" id="K3WPL0"/>
<proteinExistence type="predicted"/>
<feature type="region of interest" description="Disordered" evidence="1">
    <location>
        <begin position="1"/>
        <end position="22"/>
    </location>
</feature>
<dbReference type="InParanoid" id="K3WPL0"/>
<accession>K3WPL0</accession>
<organism evidence="2 3">
    <name type="scientific">Globisporangium ultimum (strain ATCC 200006 / CBS 805.95 / DAOM BR144)</name>
    <name type="common">Pythium ultimum</name>
    <dbReference type="NCBI Taxonomy" id="431595"/>
    <lineage>
        <taxon>Eukaryota</taxon>
        <taxon>Sar</taxon>
        <taxon>Stramenopiles</taxon>
        <taxon>Oomycota</taxon>
        <taxon>Peronosporomycetes</taxon>
        <taxon>Pythiales</taxon>
        <taxon>Pythiaceae</taxon>
        <taxon>Globisporangium</taxon>
    </lineage>
</organism>
<evidence type="ECO:0000313" key="3">
    <source>
        <dbReference type="Proteomes" id="UP000019132"/>
    </source>
</evidence>
<reference evidence="3" key="1">
    <citation type="journal article" date="2010" name="Genome Biol.">
        <title>Genome sequence of the necrotrophic plant pathogen Pythium ultimum reveals original pathogenicity mechanisms and effector repertoire.</title>
        <authorList>
            <person name="Levesque C.A."/>
            <person name="Brouwer H."/>
            <person name="Cano L."/>
            <person name="Hamilton J.P."/>
            <person name="Holt C."/>
            <person name="Huitema E."/>
            <person name="Raffaele S."/>
            <person name="Robideau G.P."/>
            <person name="Thines M."/>
            <person name="Win J."/>
            <person name="Zerillo M.M."/>
            <person name="Beakes G.W."/>
            <person name="Boore J.L."/>
            <person name="Busam D."/>
            <person name="Dumas B."/>
            <person name="Ferriera S."/>
            <person name="Fuerstenberg S.I."/>
            <person name="Gachon C.M."/>
            <person name="Gaulin E."/>
            <person name="Govers F."/>
            <person name="Grenville-Briggs L."/>
            <person name="Horner N."/>
            <person name="Hostetler J."/>
            <person name="Jiang R.H."/>
            <person name="Johnson J."/>
            <person name="Krajaejun T."/>
            <person name="Lin H."/>
            <person name="Meijer H.J."/>
            <person name="Moore B."/>
            <person name="Morris P."/>
            <person name="Phuntmart V."/>
            <person name="Puiu D."/>
            <person name="Shetty J."/>
            <person name="Stajich J.E."/>
            <person name="Tripathy S."/>
            <person name="Wawra S."/>
            <person name="van West P."/>
            <person name="Whitty B.R."/>
            <person name="Coutinho P.M."/>
            <person name="Henrissat B."/>
            <person name="Martin F."/>
            <person name="Thomas P.D."/>
            <person name="Tyler B.M."/>
            <person name="De Vries R.P."/>
            <person name="Kamoun S."/>
            <person name="Yandell M."/>
            <person name="Tisserat N."/>
            <person name="Buell C.R."/>
        </authorList>
    </citation>
    <scope>NUCLEOTIDE SEQUENCE</scope>
    <source>
        <strain evidence="3">DAOM:BR144</strain>
    </source>
</reference>
<name>K3WPL0_GLOUD</name>
<feature type="compositionally biased region" description="Basic and acidic residues" evidence="1">
    <location>
        <begin position="108"/>
        <end position="131"/>
    </location>
</feature>
<evidence type="ECO:0000256" key="1">
    <source>
        <dbReference type="SAM" id="MobiDB-lite"/>
    </source>
</evidence>
<dbReference type="EMBL" id="GL376560">
    <property type="status" value="NOT_ANNOTATED_CDS"/>
    <property type="molecule type" value="Genomic_DNA"/>
</dbReference>
<protein>
    <submittedName>
        <fullName evidence="2">Uncharacterized protein</fullName>
    </submittedName>
</protein>
<dbReference type="EnsemblProtists" id="PYU1_T006902">
    <property type="protein sequence ID" value="PYU1_T006902"/>
    <property type="gene ID" value="PYU1_G006888"/>
</dbReference>